<dbReference type="EMBL" id="BMAO01001933">
    <property type="protein sequence ID" value="GFQ77025.1"/>
    <property type="molecule type" value="Genomic_DNA"/>
</dbReference>
<accession>A0A8X6IH01</accession>
<protein>
    <submittedName>
        <fullName evidence="1">Uncharacterized protein</fullName>
    </submittedName>
</protein>
<dbReference type="AlphaFoldDB" id="A0A8X6IH01"/>
<reference evidence="1" key="1">
    <citation type="submission" date="2020-07" db="EMBL/GenBank/DDBJ databases">
        <title>Multicomponent nature underlies the extraordinary mechanical properties of spider dragline silk.</title>
        <authorList>
            <person name="Kono N."/>
            <person name="Nakamura H."/>
            <person name="Mori M."/>
            <person name="Yoshida Y."/>
            <person name="Ohtoshi R."/>
            <person name="Malay A.D."/>
            <person name="Moran D.A.P."/>
            <person name="Tomita M."/>
            <person name="Numata K."/>
            <person name="Arakawa K."/>
        </authorList>
    </citation>
    <scope>NUCLEOTIDE SEQUENCE</scope>
</reference>
<comment type="caution">
    <text evidence="1">The sequence shown here is derived from an EMBL/GenBank/DDBJ whole genome shotgun (WGS) entry which is preliminary data.</text>
</comment>
<dbReference type="Proteomes" id="UP000887116">
    <property type="component" value="Unassembled WGS sequence"/>
</dbReference>
<sequence length="115" mass="12730">MGGLELAGSTEKLTAGLKLSDNHRLEDIKGKADQKDLRFRKNLESSHHIKIIIFVLVSETTKNPYPCYGLNGFLMASRHGSNGRMIDVLHCGFSSNGRGRELMETSSRAVILVSR</sequence>
<name>A0A8X6IH01_TRICU</name>
<gene>
    <name evidence="1" type="ORF">TNCT_302931</name>
</gene>
<keyword evidence="2" id="KW-1185">Reference proteome</keyword>
<proteinExistence type="predicted"/>
<evidence type="ECO:0000313" key="1">
    <source>
        <dbReference type="EMBL" id="GFQ77025.1"/>
    </source>
</evidence>
<evidence type="ECO:0000313" key="2">
    <source>
        <dbReference type="Proteomes" id="UP000887116"/>
    </source>
</evidence>
<organism evidence="1 2">
    <name type="scientific">Trichonephila clavata</name>
    <name type="common">Joro spider</name>
    <name type="synonym">Nephila clavata</name>
    <dbReference type="NCBI Taxonomy" id="2740835"/>
    <lineage>
        <taxon>Eukaryota</taxon>
        <taxon>Metazoa</taxon>
        <taxon>Ecdysozoa</taxon>
        <taxon>Arthropoda</taxon>
        <taxon>Chelicerata</taxon>
        <taxon>Arachnida</taxon>
        <taxon>Araneae</taxon>
        <taxon>Araneomorphae</taxon>
        <taxon>Entelegynae</taxon>
        <taxon>Araneoidea</taxon>
        <taxon>Nephilidae</taxon>
        <taxon>Trichonephila</taxon>
    </lineage>
</organism>